<feature type="transmembrane region" description="Helical" evidence="1">
    <location>
        <begin position="201"/>
        <end position="220"/>
    </location>
</feature>
<feature type="transmembrane region" description="Helical" evidence="1">
    <location>
        <begin position="252"/>
        <end position="271"/>
    </location>
</feature>
<feature type="transmembrane region" description="Helical" evidence="1">
    <location>
        <begin position="391"/>
        <end position="414"/>
    </location>
</feature>
<proteinExistence type="predicted"/>
<feature type="transmembrane region" description="Helical" evidence="1">
    <location>
        <begin position="126"/>
        <end position="148"/>
    </location>
</feature>
<organism evidence="2 3">
    <name type="scientific">Rhodococcus xishaensis</name>
    <dbReference type="NCBI Taxonomy" id="2487364"/>
    <lineage>
        <taxon>Bacteria</taxon>
        <taxon>Bacillati</taxon>
        <taxon>Actinomycetota</taxon>
        <taxon>Actinomycetes</taxon>
        <taxon>Mycobacteriales</taxon>
        <taxon>Nocardiaceae</taxon>
        <taxon>Rhodococcus</taxon>
    </lineage>
</organism>
<protein>
    <submittedName>
        <fullName evidence="2">Uncharacterized protein</fullName>
    </submittedName>
</protein>
<dbReference type="RefSeq" id="WP_127952427.1">
    <property type="nucleotide sequence ID" value="NZ_RKLO01000003.1"/>
</dbReference>
<evidence type="ECO:0000313" key="3">
    <source>
        <dbReference type="Proteomes" id="UP000283479"/>
    </source>
</evidence>
<feature type="transmembrane region" description="Helical" evidence="1">
    <location>
        <begin position="168"/>
        <end position="189"/>
    </location>
</feature>
<keyword evidence="1" id="KW-0472">Membrane</keyword>
<feature type="transmembrane region" description="Helical" evidence="1">
    <location>
        <begin position="322"/>
        <end position="340"/>
    </location>
</feature>
<keyword evidence="3" id="KW-1185">Reference proteome</keyword>
<keyword evidence="1" id="KW-1133">Transmembrane helix</keyword>
<dbReference type="EMBL" id="RKLO01000003">
    <property type="protein sequence ID" value="RVW02644.1"/>
    <property type="molecule type" value="Genomic_DNA"/>
</dbReference>
<dbReference type="OrthoDB" id="4456761at2"/>
<comment type="caution">
    <text evidence="2">The sequence shown here is derived from an EMBL/GenBank/DDBJ whole genome shotgun (WGS) entry which is preliminary data.</text>
</comment>
<keyword evidence="1" id="KW-0812">Transmembrane</keyword>
<feature type="transmembrane region" description="Helical" evidence="1">
    <location>
        <begin position="70"/>
        <end position="86"/>
    </location>
</feature>
<gene>
    <name evidence="2" type="ORF">EGT50_07660</name>
</gene>
<name>A0A438AVB9_9NOCA</name>
<sequence length="421" mass="42608">MVRLARVVGVVVALLSGVLAGWVLWSPLGPAARDATSELPAILAAEGAGVASAAVVAVGVTSALARRRSIALTTVVAAAGLILLALPELIRYPADSSVLMYSNAVAAGVLLGAAALLATRQLSAQASLAAGMIGAFMLAEAVEGQQYFSGARGWAAYTPLADWDPAAVLPSWIPITTAVLVILGSLLDRRTSWTTRLDRRLLLLVAALPVVAFVAKWVLVDGGAPLVAWCVYAVVVVAIVAWSAWQLPGPDGRVLFAGTAVVAAALGGAPSSGTDPWILAVSATLIAVGTALGLRFPMPTLGFGLLALVATAVLLTQEPWDAVPAVGFTFALPAAGAFVMSSCLPTSAPASTVGLSLPFTIGIPAAVSAAWSTGSSYADYAPAPLFHWPEAVPTGAVVVSLAIIVVCGVGAWGLDLRSGLR</sequence>
<accession>A0A438AVB9</accession>
<feature type="transmembrane region" description="Helical" evidence="1">
    <location>
        <begin position="277"/>
        <end position="294"/>
    </location>
</feature>
<dbReference type="Proteomes" id="UP000283479">
    <property type="component" value="Unassembled WGS sequence"/>
</dbReference>
<feature type="transmembrane region" description="Helical" evidence="1">
    <location>
        <begin position="352"/>
        <end position="371"/>
    </location>
</feature>
<dbReference type="AlphaFoldDB" id="A0A438AVB9"/>
<feature type="transmembrane region" description="Helical" evidence="1">
    <location>
        <begin position="39"/>
        <end position="58"/>
    </location>
</feature>
<evidence type="ECO:0000256" key="1">
    <source>
        <dbReference type="SAM" id="Phobius"/>
    </source>
</evidence>
<feature type="transmembrane region" description="Helical" evidence="1">
    <location>
        <begin position="226"/>
        <end position="245"/>
    </location>
</feature>
<evidence type="ECO:0000313" key="2">
    <source>
        <dbReference type="EMBL" id="RVW02644.1"/>
    </source>
</evidence>
<reference evidence="2 3" key="1">
    <citation type="submission" date="2018-11" db="EMBL/GenBank/DDBJ databases">
        <title>Rhodococcus spongicola sp. nov. and Rhodococcus xishaensis sp. nov. from marine sponges.</title>
        <authorList>
            <person name="Li L."/>
            <person name="Lin H.W."/>
        </authorList>
    </citation>
    <scope>NUCLEOTIDE SEQUENCE [LARGE SCALE GENOMIC DNA]</scope>
    <source>
        <strain evidence="2 3">LHW51113</strain>
    </source>
</reference>
<feature type="transmembrane region" description="Helical" evidence="1">
    <location>
        <begin position="301"/>
        <end position="316"/>
    </location>
</feature>
<feature type="transmembrane region" description="Helical" evidence="1">
    <location>
        <begin position="98"/>
        <end position="119"/>
    </location>
</feature>